<keyword evidence="2" id="KW-1185">Reference proteome</keyword>
<organism evidence="1 2">
    <name type="scientific">Cylicocyclus nassatus</name>
    <name type="common">Nematode worm</name>
    <dbReference type="NCBI Taxonomy" id="53992"/>
    <lineage>
        <taxon>Eukaryota</taxon>
        <taxon>Metazoa</taxon>
        <taxon>Ecdysozoa</taxon>
        <taxon>Nematoda</taxon>
        <taxon>Chromadorea</taxon>
        <taxon>Rhabditida</taxon>
        <taxon>Rhabditina</taxon>
        <taxon>Rhabditomorpha</taxon>
        <taxon>Strongyloidea</taxon>
        <taxon>Strongylidae</taxon>
        <taxon>Cylicocyclus</taxon>
    </lineage>
</organism>
<sequence>MKTDQHKVCEQRVSKFLERVSKAFIDNGNLETPHPRKSLLGTRGCSSQNFSSCCCSFLKIVLRPVCGKMNKQVECLLAYYNDDDLALCKSLCRDLSDRRSRSSLSHYYSRVFCEDLWPCDGERFLKSE</sequence>
<reference evidence="1" key="1">
    <citation type="submission" date="2023-07" db="EMBL/GenBank/DDBJ databases">
        <authorList>
            <consortium name="CYATHOMIX"/>
        </authorList>
    </citation>
    <scope>NUCLEOTIDE SEQUENCE</scope>
    <source>
        <strain evidence="1">N/A</strain>
    </source>
</reference>
<evidence type="ECO:0000313" key="1">
    <source>
        <dbReference type="EMBL" id="CAJ0610043.1"/>
    </source>
</evidence>
<dbReference type="Proteomes" id="UP001176961">
    <property type="component" value="Unassembled WGS sequence"/>
</dbReference>
<name>A0AA36HHK4_CYLNA</name>
<comment type="caution">
    <text evidence="1">The sequence shown here is derived from an EMBL/GenBank/DDBJ whole genome shotgun (WGS) entry which is preliminary data.</text>
</comment>
<protein>
    <submittedName>
        <fullName evidence="1">Uncharacterized protein</fullName>
    </submittedName>
</protein>
<gene>
    <name evidence="1" type="ORF">CYNAS_LOCUS22026</name>
</gene>
<accession>A0AA36HHK4</accession>
<proteinExistence type="predicted"/>
<evidence type="ECO:0000313" key="2">
    <source>
        <dbReference type="Proteomes" id="UP001176961"/>
    </source>
</evidence>
<dbReference type="EMBL" id="CATQJL010000326">
    <property type="protein sequence ID" value="CAJ0610043.1"/>
    <property type="molecule type" value="Genomic_DNA"/>
</dbReference>
<dbReference type="AlphaFoldDB" id="A0AA36HHK4"/>